<feature type="domain" description="2',5'-phosphodiesterase 12-like N-terminal" evidence="1">
    <location>
        <begin position="129"/>
        <end position="219"/>
    </location>
</feature>
<evidence type="ECO:0000313" key="2">
    <source>
        <dbReference type="EMBL" id="RZC38018.1"/>
    </source>
</evidence>
<comment type="caution">
    <text evidence="2">The sequence shown here is derived from an EMBL/GenBank/DDBJ whole genome shotgun (WGS) entry which is preliminary data.</text>
</comment>
<dbReference type="EMBL" id="QDEB01047204">
    <property type="protein sequence ID" value="RZC38018.1"/>
    <property type="molecule type" value="Genomic_DNA"/>
</dbReference>
<name>A0A482W049_ASBVE</name>
<protein>
    <recommendedName>
        <fullName evidence="1">2',5'-phosphodiesterase 12-like N-terminal domain-containing protein</fullName>
    </recommendedName>
</protein>
<proteinExistence type="predicted"/>
<sequence length="244" mass="28106">MDENKEIAYLREFVSIKQCELMFPLKVQLDNVGLLQEEVRAVRQATDTVGSLLQHIVNKINKSIKKLKTKQNTCENEESEVEIKLALKNGQTQKPLKSKMVLKNLITSNMKDVEFSIFNQRYTVLINAPFVKEIKLPVILYSNFSVQASRCHVLFAENNASKFSWYKSKDKENWTKVADSYRYKTVDDDVGHYLKLICVPCNNVLKGPPAEVISENKVEKIGDLPSCPFEKRHKYTSQKLDDDK</sequence>
<dbReference type="InterPro" id="IPR048821">
    <property type="entry name" value="PDE12-like_N"/>
</dbReference>
<dbReference type="STRING" id="1661398.A0A482W049"/>
<organism evidence="2 3">
    <name type="scientific">Asbolus verrucosus</name>
    <name type="common">Desert ironclad beetle</name>
    <dbReference type="NCBI Taxonomy" id="1661398"/>
    <lineage>
        <taxon>Eukaryota</taxon>
        <taxon>Metazoa</taxon>
        <taxon>Ecdysozoa</taxon>
        <taxon>Arthropoda</taxon>
        <taxon>Hexapoda</taxon>
        <taxon>Insecta</taxon>
        <taxon>Pterygota</taxon>
        <taxon>Neoptera</taxon>
        <taxon>Endopterygota</taxon>
        <taxon>Coleoptera</taxon>
        <taxon>Polyphaga</taxon>
        <taxon>Cucujiformia</taxon>
        <taxon>Tenebrionidae</taxon>
        <taxon>Pimeliinae</taxon>
        <taxon>Asbolus</taxon>
    </lineage>
</organism>
<keyword evidence="3" id="KW-1185">Reference proteome</keyword>
<accession>A0A482W049</accession>
<dbReference type="Pfam" id="PF21171">
    <property type="entry name" value="PDE12-like_N"/>
    <property type="match status" value="1"/>
</dbReference>
<evidence type="ECO:0000259" key="1">
    <source>
        <dbReference type="Pfam" id="PF21171"/>
    </source>
</evidence>
<reference evidence="2 3" key="1">
    <citation type="submission" date="2017-03" db="EMBL/GenBank/DDBJ databases">
        <title>Genome of the blue death feigning beetle - Asbolus verrucosus.</title>
        <authorList>
            <person name="Rider S.D."/>
        </authorList>
    </citation>
    <scope>NUCLEOTIDE SEQUENCE [LARGE SCALE GENOMIC DNA]</scope>
    <source>
        <strain evidence="2">Butters</strain>
        <tissue evidence="2">Head and leg muscle</tissue>
    </source>
</reference>
<dbReference type="Proteomes" id="UP000292052">
    <property type="component" value="Unassembled WGS sequence"/>
</dbReference>
<gene>
    <name evidence="2" type="ORF">BDFB_005507</name>
</gene>
<dbReference type="OrthoDB" id="412787at2759"/>
<evidence type="ECO:0000313" key="3">
    <source>
        <dbReference type="Proteomes" id="UP000292052"/>
    </source>
</evidence>
<dbReference type="AlphaFoldDB" id="A0A482W049"/>